<organism evidence="2 3">
    <name type="scientific">Seminavis robusta</name>
    <dbReference type="NCBI Taxonomy" id="568900"/>
    <lineage>
        <taxon>Eukaryota</taxon>
        <taxon>Sar</taxon>
        <taxon>Stramenopiles</taxon>
        <taxon>Ochrophyta</taxon>
        <taxon>Bacillariophyta</taxon>
        <taxon>Bacillariophyceae</taxon>
        <taxon>Bacillariophycidae</taxon>
        <taxon>Naviculales</taxon>
        <taxon>Naviculaceae</taxon>
        <taxon>Seminavis</taxon>
    </lineage>
</organism>
<proteinExistence type="predicted"/>
<evidence type="ECO:0000256" key="1">
    <source>
        <dbReference type="SAM" id="Phobius"/>
    </source>
</evidence>
<evidence type="ECO:0000313" key="3">
    <source>
        <dbReference type="Proteomes" id="UP001153069"/>
    </source>
</evidence>
<keyword evidence="1" id="KW-0812">Transmembrane</keyword>
<evidence type="ECO:0000313" key="2">
    <source>
        <dbReference type="EMBL" id="CAB9531377.1"/>
    </source>
</evidence>
<accession>A0A9N8F2B0</accession>
<reference evidence="2" key="1">
    <citation type="submission" date="2020-06" db="EMBL/GenBank/DDBJ databases">
        <authorList>
            <consortium name="Plant Systems Biology data submission"/>
        </authorList>
    </citation>
    <scope>NUCLEOTIDE SEQUENCE</scope>
    <source>
        <strain evidence="2">D6</strain>
    </source>
</reference>
<dbReference type="Proteomes" id="UP001153069">
    <property type="component" value="Unassembled WGS sequence"/>
</dbReference>
<keyword evidence="1" id="KW-0472">Membrane</keyword>
<keyword evidence="3" id="KW-1185">Reference proteome</keyword>
<name>A0A9N8F2B0_9STRA</name>
<sequence length="199" mass="21259">MITVGIFLAALMALHLWHRSPTIIKWLGMASLCVDVIGNVRVIEALPVPVGQAIFATVFALFIAGLAIDENNKPERAMVRISFPGCRRICKLVAANINSSGAIHGSATIASNGTMIIAPVIVSKKGTKPKRAKVAIASKSVSTPFWNSFIAIASSSLNSLFSPRQATVGDVAMGEGDNTKGHNMDQIERFTETRKSRQA</sequence>
<feature type="transmembrane region" description="Helical" evidence="1">
    <location>
        <begin position="46"/>
        <end position="68"/>
    </location>
</feature>
<comment type="caution">
    <text evidence="2">The sequence shown here is derived from an EMBL/GenBank/DDBJ whole genome shotgun (WGS) entry which is preliminary data.</text>
</comment>
<gene>
    <name evidence="2" type="ORF">SEMRO_3475_G348430.1</name>
</gene>
<keyword evidence="1" id="KW-1133">Transmembrane helix</keyword>
<dbReference type="AlphaFoldDB" id="A0A9N8F2B0"/>
<protein>
    <submittedName>
        <fullName evidence="2">Uncharacterized protein</fullName>
    </submittedName>
</protein>
<dbReference type="EMBL" id="CAICTM010003473">
    <property type="protein sequence ID" value="CAB9531377.1"/>
    <property type="molecule type" value="Genomic_DNA"/>
</dbReference>